<sequence length="110" mass="12580">MSANITETIIVFVTAGSINEAREIGKTLVDERLVACCNITNPIESIFQWQGKVTIENEALMICKTKEELFERVADRIRQLHSYEVPEIIAVPIVRGSNDYLNWIRKETIQ</sequence>
<evidence type="ECO:0000313" key="2">
    <source>
        <dbReference type="EMBL" id="SOH04915.1"/>
    </source>
</evidence>
<protein>
    <submittedName>
        <fullName evidence="2">Strongly similar to divalent cation tolerance protein</fullName>
    </submittedName>
</protein>
<dbReference type="RefSeq" id="WP_197705188.1">
    <property type="nucleotide sequence ID" value="NZ_LT934425.1"/>
</dbReference>
<dbReference type="KEGG" id="kst:KSMBR1_2428"/>
<dbReference type="InterPro" id="IPR004323">
    <property type="entry name" value="Ion_tolerance_CutA"/>
</dbReference>
<accession>A0A2C9CGY6</accession>
<dbReference type="EMBL" id="LT934425">
    <property type="protein sequence ID" value="SOH04915.1"/>
    <property type="molecule type" value="Genomic_DNA"/>
</dbReference>
<dbReference type="GO" id="GO:0010038">
    <property type="term" value="P:response to metal ion"/>
    <property type="evidence" value="ECO:0007669"/>
    <property type="project" value="InterPro"/>
</dbReference>
<dbReference type="Gene3D" id="3.30.70.120">
    <property type="match status" value="1"/>
</dbReference>
<keyword evidence="3" id="KW-1185">Reference proteome</keyword>
<dbReference type="PANTHER" id="PTHR23419:SF8">
    <property type="entry name" value="FI09726P"/>
    <property type="match status" value="1"/>
</dbReference>
<dbReference type="InterPro" id="IPR011322">
    <property type="entry name" value="N-reg_PII-like_a/b"/>
</dbReference>
<dbReference type="PANTHER" id="PTHR23419">
    <property type="entry name" value="DIVALENT CATION TOLERANCE CUTA-RELATED"/>
    <property type="match status" value="1"/>
</dbReference>
<dbReference type="Proteomes" id="UP000221734">
    <property type="component" value="Chromosome Kuenenia_stuttgartiensis_MBR1"/>
</dbReference>
<dbReference type="Pfam" id="PF03091">
    <property type="entry name" value="CutA1"/>
    <property type="match status" value="1"/>
</dbReference>
<reference evidence="3" key="1">
    <citation type="submission" date="2017-10" db="EMBL/GenBank/DDBJ databases">
        <authorList>
            <person name="Frank J."/>
        </authorList>
    </citation>
    <scope>NUCLEOTIDE SEQUENCE [LARGE SCALE GENOMIC DNA]</scope>
</reference>
<gene>
    <name evidence="2" type="primary">cut</name>
    <name evidence="2" type="ORF">KSMBR1_2428</name>
</gene>
<dbReference type="InterPro" id="IPR015867">
    <property type="entry name" value="N-reg_PII/ATP_PRibTrfase_C"/>
</dbReference>
<organism evidence="2 3">
    <name type="scientific">Kuenenia stuttgartiensis</name>
    <dbReference type="NCBI Taxonomy" id="174633"/>
    <lineage>
        <taxon>Bacteria</taxon>
        <taxon>Pseudomonadati</taxon>
        <taxon>Planctomycetota</taxon>
        <taxon>Candidatus Brocadiia</taxon>
        <taxon>Candidatus Brocadiales</taxon>
        <taxon>Candidatus Brocadiaceae</taxon>
        <taxon>Candidatus Kuenenia</taxon>
    </lineage>
</organism>
<comment type="similarity">
    <text evidence="1">Belongs to the CutA family.</text>
</comment>
<evidence type="ECO:0000313" key="3">
    <source>
        <dbReference type="Proteomes" id="UP000221734"/>
    </source>
</evidence>
<dbReference type="AlphaFoldDB" id="A0A2C9CGY6"/>
<evidence type="ECO:0000256" key="1">
    <source>
        <dbReference type="ARBA" id="ARBA00010169"/>
    </source>
</evidence>
<dbReference type="GO" id="GO:0005507">
    <property type="term" value="F:copper ion binding"/>
    <property type="evidence" value="ECO:0007669"/>
    <property type="project" value="TreeGrafter"/>
</dbReference>
<dbReference type="SUPFAM" id="SSF54913">
    <property type="entry name" value="GlnB-like"/>
    <property type="match status" value="1"/>
</dbReference>
<proteinExistence type="inferred from homology"/>
<name>A0A2C9CGY6_KUEST</name>